<reference evidence="2 3" key="1">
    <citation type="submission" date="2020-03" db="EMBL/GenBank/DDBJ databases">
        <title>Genomic Encyclopedia of Type Strains, Phase IV (KMG-IV): sequencing the most valuable type-strain genomes for metagenomic binning, comparative biology and taxonomic classification.</title>
        <authorList>
            <person name="Goeker M."/>
        </authorList>
    </citation>
    <scope>NUCLEOTIDE SEQUENCE [LARGE SCALE GENOMIC DNA]</scope>
    <source>
        <strain evidence="2 3">DSM 19867</strain>
    </source>
</reference>
<dbReference type="SUPFAM" id="SSF117916">
    <property type="entry name" value="Fe-S cluster assembly (FSCA) domain-like"/>
    <property type="match status" value="1"/>
</dbReference>
<evidence type="ECO:0000259" key="1">
    <source>
        <dbReference type="Pfam" id="PF01106"/>
    </source>
</evidence>
<gene>
    <name evidence="2" type="ORF">FHS83_002512</name>
</gene>
<sequence>MLDMETVAPEAPMPGARENTLTAAVEAAIAALRPTLQRDGGDIELITIDGDMVVVDMKGSCVGCVLASVTLAGVRKAIIDAVGRPVRVIPLSATTIRRPS</sequence>
<evidence type="ECO:0000313" key="2">
    <source>
        <dbReference type="EMBL" id="NIK89194.1"/>
    </source>
</evidence>
<dbReference type="Gene3D" id="3.30.300.130">
    <property type="entry name" value="Fe-S cluster assembly (FSCA)"/>
    <property type="match status" value="1"/>
</dbReference>
<dbReference type="EMBL" id="JAASRM010000001">
    <property type="protein sequence ID" value="NIK89194.1"/>
    <property type="molecule type" value="Genomic_DNA"/>
</dbReference>
<dbReference type="Pfam" id="PF01106">
    <property type="entry name" value="NifU"/>
    <property type="match status" value="1"/>
</dbReference>
<name>A0A846MZV2_9PROT</name>
<dbReference type="Proteomes" id="UP000570514">
    <property type="component" value="Unassembled WGS sequence"/>
</dbReference>
<evidence type="ECO:0000313" key="3">
    <source>
        <dbReference type="Proteomes" id="UP000570514"/>
    </source>
</evidence>
<dbReference type="InterPro" id="IPR001075">
    <property type="entry name" value="NIF_FeS_clus_asmbl_NifU_C"/>
</dbReference>
<dbReference type="GO" id="GO:0051536">
    <property type="term" value="F:iron-sulfur cluster binding"/>
    <property type="evidence" value="ECO:0007669"/>
    <property type="project" value="InterPro"/>
</dbReference>
<proteinExistence type="predicted"/>
<comment type="caution">
    <text evidence="2">The sequence shown here is derived from an EMBL/GenBank/DDBJ whole genome shotgun (WGS) entry which is preliminary data.</text>
</comment>
<dbReference type="GO" id="GO:0005506">
    <property type="term" value="F:iron ion binding"/>
    <property type="evidence" value="ECO:0007669"/>
    <property type="project" value="InterPro"/>
</dbReference>
<keyword evidence="3" id="KW-1185">Reference proteome</keyword>
<dbReference type="RefSeq" id="WP_167083304.1">
    <property type="nucleotide sequence ID" value="NZ_BAAADC010000001.1"/>
</dbReference>
<dbReference type="GO" id="GO:0016226">
    <property type="term" value="P:iron-sulfur cluster assembly"/>
    <property type="evidence" value="ECO:0007669"/>
    <property type="project" value="InterPro"/>
</dbReference>
<dbReference type="InterPro" id="IPR034904">
    <property type="entry name" value="FSCA_dom_sf"/>
</dbReference>
<accession>A0A846MZV2</accession>
<protein>
    <submittedName>
        <fullName evidence="2">Fe-S cluster biogenesis protein NfuA</fullName>
    </submittedName>
</protein>
<dbReference type="AlphaFoldDB" id="A0A846MZV2"/>
<organism evidence="2 3">
    <name type="scientific">Rhizomicrobium palustre</name>
    <dbReference type="NCBI Taxonomy" id="189966"/>
    <lineage>
        <taxon>Bacteria</taxon>
        <taxon>Pseudomonadati</taxon>
        <taxon>Pseudomonadota</taxon>
        <taxon>Alphaproteobacteria</taxon>
        <taxon>Micropepsales</taxon>
        <taxon>Micropepsaceae</taxon>
        <taxon>Rhizomicrobium</taxon>
    </lineage>
</organism>
<feature type="domain" description="NIF system FeS cluster assembly NifU C-terminal" evidence="1">
    <location>
        <begin position="25"/>
        <end position="89"/>
    </location>
</feature>